<accession>A0AA45WRI9</accession>
<sequence>MLPVSEELKEKLKKLNQSLRALYPEEAFDEHKIRERLHKVGTFHQIDKWPDGELRDFLQGGALIGVDGSVNSTKGSQMRTLSVFQALAKGTRGEEKWAADVYTPLLEEEEAGDGQAAREAKKRGTLLSQLELKVAREAVLEWEPRVVLMDGSLLHFWIDDAESWERLAQLAEEKGTLMIGVSEEIGTRGLVRELFPEYSAWSDRDLLYGVLKPGEAFEWEGWSPAGSQMWKMAFRSSRSPQPIGLDGLMSQGKERLALVRLIYSLTPEQGRGIPFWLDIVDNQVRVTNPLVETMVEQYIDADLRHRLLSMKRSDRMI</sequence>
<dbReference type="EMBL" id="FXTU01000007">
    <property type="protein sequence ID" value="SMP31027.1"/>
    <property type="molecule type" value="Genomic_DNA"/>
</dbReference>
<keyword evidence="3" id="KW-1185">Reference proteome</keyword>
<dbReference type="Proteomes" id="UP001157946">
    <property type="component" value="Unassembled WGS sequence"/>
</dbReference>
<feature type="domain" description="NurA" evidence="1">
    <location>
        <begin position="61"/>
        <end position="286"/>
    </location>
</feature>
<proteinExistence type="predicted"/>
<gene>
    <name evidence="2" type="ORF">SAMN06265361_107163</name>
</gene>
<dbReference type="InterPro" id="IPR018977">
    <property type="entry name" value="NurA_domain"/>
</dbReference>
<dbReference type="Pfam" id="PF09376">
    <property type="entry name" value="NurA"/>
    <property type="match status" value="1"/>
</dbReference>
<comment type="caution">
    <text evidence="2">The sequence shown here is derived from an EMBL/GenBank/DDBJ whole genome shotgun (WGS) entry which is preliminary data.</text>
</comment>
<protein>
    <submittedName>
        <fullName evidence="2">NurA domain-containing protein</fullName>
    </submittedName>
</protein>
<evidence type="ECO:0000313" key="2">
    <source>
        <dbReference type="EMBL" id="SMP31027.1"/>
    </source>
</evidence>
<dbReference type="RefSeq" id="WP_102991239.1">
    <property type="nucleotide sequence ID" value="NZ_FXTU01000007.1"/>
</dbReference>
<dbReference type="AlphaFoldDB" id="A0AA45WRI9"/>
<evidence type="ECO:0000313" key="3">
    <source>
        <dbReference type="Proteomes" id="UP001157946"/>
    </source>
</evidence>
<name>A0AA45WRI9_9BACL</name>
<organism evidence="2 3">
    <name type="scientific">Laceyella tengchongensis</name>
    <dbReference type="NCBI Taxonomy" id="574699"/>
    <lineage>
        <taxon>Bacteria</taxon>
        <taxon>Bacillati</taxon>
        <taxon>Bacillota</taxon>
        <taxon>Bacilli</taxon>
        <taxon>Bacillales</taxon>
        <taxon>Thermoactinomycetaceae</taxon>
        <taxon>Laceyella</taxon>
    </lineage>
</organism>
<dbReference type="SMART" id="SM00933">
    <property type="entry name" value="NurA"/>
    <property type="match status" value="1"/>
</dbReference>
<evidence type="ECO:0000259" key="1">
    <source>
        <dbReference type="SMART" id="SM00933"/>
    </source>
</evidence>
<reference evidence="2" key="1">
    <citation type="submission" date="2017-05" db="EMBL/GenBank/DDBJ databases">
        <authorList>
            <person name="Varghese N."/>
            <person name="Submissions S."/>
        </authorList>
    </citation>
    <scope>NUCLEOTIDE SEQUENCE</scope>
    <source>
        <strain evidence="2">DSM 45262</strain>
    </source>
</reference>